<evidence type="ECO:0000256" key="1">
    <source>
        <dbReference type="ARBA" id="ARBA00001933"/>
    </source>
</evidence>
<evidence type="ECO:0000256" key="4">
    <source>
        <dbReference type="ARBA" id="ARBA00022898"/>
    </source>
</evidence>
<dbReference type="NCBIfam" id="TIGR03799">
    <property type="entry name" value="NOD_PanD_pyr"/>
    <property type="match status" value="1"/>
</dbReference>
<evidence type="ECO:0000256" key="8">
    <source>
        <dbReference type="SAM" id="MobiDB-lite"/>
    </source>
</evidence>
<keyword evidence="5 7" id="KW-0456">Lyase</keyword>
<dbReference type="SUPFAM" id="SSF53383">
    <property type="entry name" value="PLP-dependent transferases"/>
    <property type="match status" value="1"/>
</dbReference>
<evidence type="ECO:0000313" key="10">
    <source>
        <dbReference type="Proteomes" id="UP000006732"/>
    </source>
</evidence>
<organism evidence="9 10">
    <name type="scientific">Pelobacter propionicus (strain DSM 2379 / NBRC 103807 / OttBd1)</name>
    <dbReference type="NCBI Taxonomy" id="338966"/>
    <lineage>
        <taxon>Bacteria</taxon>
        <taxon>Pseudomonadati</taxon>
        <taxon>Thermodesulfobacteriota</taxon>
        <taxon>Desulfuromonadia</taxon>
        <taxon>Desulfuromonadales</taxon>
        <taxon>Desulfuromonadaceae</taxon>
        <taxon>Pelobacter</taxon>
    </lineage>
</organism>
<dbReference type="KEGG" id="ppd:Ppro_0931"/>
<feature type="region of interest" description="Disordered" evidence="8">
    <location>
        <begin position="547"/>
        <end position="567"/>
    </location>
</feature>
<dbReference type="Gene3D" id="3.90.1150.10">
    <property type="entry name" value="Aspartate Aminotransferase, domain 1"/>
    <property type="match status" value="1"/>
</dbReference>
<dbReference type="HOGENOM" id="CLU_011856_0_4_7"/>
<dbReference type="Proteomes" id="UP000006732">
    <property type="component" value="Chromosome"/>
</dbReference>
<dbReference type="GO" id="GO:0030170">
    <property type="term" value="F:pyridoxal phosphate binding"/>
    <property type="evidence" value="ECO:0007669"/>
    <property type="project" value="InterPro"/>
</dbReference>
<dbReference type="Gene3D" id="3.40.640.10">
    <property type="entry name" value="Type I PLP-dependent aspartate aminotransferase-like (Major domain)"/>
    <property type="match status" value="1"/>
</dbReference>
<name>A1AMJ0_PELPD</name>
<evidence type="ECO:0000256" key="2">
    <source>
        <dbReference type="ARBA" id="ARBA00009533"/>
    </source>
</evidence>
<keyword evidence="4 6" id="KW-0663">Pyridoxal phosphate</keyword>
<gene>
    <name evidence="9" type="ordered locus">Ppro_0931</name>
</gene>
<protein>
    <submittedName>
        <fullName evidence="9">Pyridoxal-dependent decarboxylase</fullName>
    </submittedName>
</protein>
<keyword evidence="10" id="KW-1185">Reference proteome</keyword>
<dbReference type="InterPro" id="IPR015421">
    <property type="entry name" value="PyrdxlP-dep_Trfase_major"/>
</dbReference>
<evidence type="ECO:0000313" key="9">
    <source>
        <dbReference type="EMBL" id="ABK98560.1"/>
    </source>
</evidence>
<keyword evidence="3" id="KW-0210">Decarboxylase</keyword>
<sequence>MPKKRDAARANLETLYRIFTVPEAPDSTLGAIDQAIADDVIGFLQTHIVAVEHDLEEIEAYYSSPVIPEEPTYVSEYTEFVKRNLVAQSVHTAAPGFVGHMTSALPYFMLPLARLMTALNQNLVKVETSKAFTPMERQVLAMLHRLVYRRPDDFYPPWIHNSQHALGAFCSGGTIANVTALWVARNRLFAPSRTFGGIAREGLFRALKHHGCDGIAVLVSERGHYSFGKATDLLGFGRDNLIKVKTDGHNRIDLKLLREEYRRLRDRNILPLALVGIAGTTETGNVDPLEAMADFAQEIGCHFHVDAAWGGPTLFSDRYRSLLAGIERADSVTIDGHKQLYVPMGAGMVVFKDPTAQSAIEHHANYILRRGSKDLGSHTLEGSRPGMAMLVHAGFCIIGRKGYELLIDRGIERARTFAEMVRSHPDFELTSEPELNILTYRFSPAKVQQALARATDEQRPYINALLDQVNQQLQKHQREAGKTFVSRTRLCVGPRQEEFTVLRAVLANPLTTDEIMEAILAEQCEIARTPEIQALLRQIERRCAGGERDEPLQLQDYPGELDELDES</sequence>
<feature type="modified residue" description="N6-(pyridoxal phosphate)lysine" evidence="6">
    <location>
        <position position="338"/>
    </location>
</feature>
<dbReference type="GO" id="GO:0005737">
    <property type="term" value="C:cytoplasm"/>
    <property type="evidence" value="ECO:0007669"/>
    <property type="project" value="TreeGrafter"/>
</dbReference>
<comment type="cofactor">
    <cofactor evidence="1 6 7">
        <name>pyridoxal 5'-phosphate</name>
        <dbReference type="ChEBI" id="CHEBI:597326"/>
    </cofactor>
</comment>
<reference evidence="9 10" key="1">
    <citation type="submission" date="2006-10" db="EMBL/GenBank/DDBJ databases">
        <title>Complete sequence of chromosome of Pelobacter propionicus DSM 2379.</title>
        <authorList>
            <consortium name="US DOE Joint Genome Institute"/>
            <person name="Copeland A."/>
            <person name="Lucas S."/>
            <person name="Lapidus A."/>
            <person name="Barry K."/>
            <person name="Detter J.C."/>
            <person name="Glavina del Rio T."/>
            <person name="Hammon N."/>
            <person name="Israni S."/>
            <person name="Dalin E."/>
            <person name="Tice H."/>
            <person name="Pitluck S."/>
            <person name="Saunders E."/>
            <person name="Brettin T."/>
            <person name="Bruce D."/>
            <person name="Han C."/>
            <person name="Tapia R."/>
            <person name="Schmutz J."/>
            <person name="Larimer F."/>
            <person name="Land M."/>
            <person name="Hauser L."/>
            <person name="Kyrpides N."/>
            <person name="Kim E."/>
            <person name="Lovley D."/>
            <person name="Richardson P."/>
        </authorList>
    </citation>
    <scope>NUCLEOTIDE SEQUENCE [LARGE SCALE GENOMIC DNA]</scope>
    <source>
        <strain evidence="10">DSM 2379 / NBRC 103807 / OttBd1</strain>
    </source>
</reference>
<comment type="similarity">
    <text evidence="2 7">Belongs to the group II decarboxylase family.</text>
</comment>
<dbReference type="InterPro" id="IPR015424">
    <property type="entry name" value="PyrdxlP-dep_Trfase"/>
</dbReference>
<dbReference type="PANTHER" id="PTHR45677:SF8">
    <property type="entry name" value="CYSTEINE SULFINIC ACID DECARBOXYLASE"/>
    <property type="match status" value="1"/>
</dbReference>
<proteinExistence type="inferred from homology"/>
<dbReference type="EMBL" id="CP000482">
    <property type="protein sequence ID" value="ABK98560.1"/>
    <property type="molecule type" value="Genomic_DNA"/>
</dbReference>
<dbReference type="InterPro" id="IPR022517">
    <property type="entry name" value="Asp_decarboxylase_pyridox"/>
</dbReference>
<dbReference type="GO" id="GO:0016831">
    <property type="term" value="F:carboxy-lyase activity"/>
    <property type="evidence" value="ECO:0007669"/>
    <property type="project" value="UniProtKB-KW"/>
</dbReference>
<dbReference type="RefSeq" id="WP_011734869.1">
    <property type="nucleotide sequence ID" value="NC_008609.1"/>
</dbReference>
<evidence type="ECO:0000256" key="3">
    <source>
        <dbReference type="ARBA" id="ARBA00022793"/>
    </source>
</evidence>
<dbReference type="AlphaFoldDB" id="A1AMJ0"/>
<dbReference type="OrthoDB" id="9803665at2"/>
<dbReference type="eggNOG" id="COG0076">
    <property type="taxonomic scope" value="Bacteria"/>
</dbReference>
<evidence type="ECO:0000256" key="6">
    <source>
        <dbReference type="PIRSR" id="PIRSR602129-50"/>
    </source>
</evidence>
<evidence type="ECO:0000256" key="5">
    <source>
        <dbReference type="ARBA" id="ARBA00023239"/>
    </source>
</evidence>
<dbReference type="FunFam" id="3.40.640.10:FF:000141">
    <property type="entry name" value="Glutamate decarboxylase"/>
    <property type="match status" value="1"/>
</dbReference>
<accession>A1AMJ0</accession>
<dbReference type="Pfam" id="PF00282">
    <property type="entry name" value="Pyridoxal_deC"/>
    <property type="match status" value="1"/>
</dbReference>
<dbReference type="GO" id="GO:0019752">
    <property type="term" value="P:carboxylic acid metabolic process"/>
    <property type="evidence" value="ECO:0007669"/>
    <property type="project" value="InterPro"/>
</dbReference>
<dbReference type="InterPro" id="IPR015422">
    <property type="entry name" value="PyrdxlP-dep_Trfase_small"/>
</dbReference>
<dbReference type="STRING" id="338966.Ppro_0931"/>
<evidence type="ECO:0000256" key="7">
    <source>
        <dbReference type="RuleBase" id="RU000382"/>
    </source>
</evidence>
<dbReference type="InterPro" id="IPR002129">
    <property type="entry name" value="PyrdxlP-dep_de-COase"/>
</dbReference>
<dbReference type="PANTHER" id="PTHR45677">
    <property type="entry name" value="GLUTAMATE DECARBOXYLASE-RELATED"/>
    <property type="match status" value="1"/>
</dbReference>